<dbReference type="EMBL" id="JACHDB010000001">
    <property type="protein sequence ID" value="MBB5434038.1"/>
    <property type="molecule type" value="Genomic_DNA"/>
</dbReference>
<accession>A0A7W8QP52</accession>
<comment type="caution">
    <text evidence="2">The sequence shown here is derived from an EMBL/GenBank/DDBJ whole genome shotgun (WGS) entry which is preliminary data.</text>
</comment>
<name>A0A7W8QP52_9ACTN</name>
<protein>
    <submittedName>
        <fullName evidence="2">Uncharacterized protein</fullName>
    </submittedName>
</protein>
<evidence type="ECO:0000256" key="1">
    <source>
        <dbReference type="SAM" id="SignalP"/>
    </source>
</evidence>
<dbReference type="RefSeq" id="WP_184394319.1">
    <property type="nucleotide sequence ID" value="NZ_BAAAJD010000124.1"/>
</dbReference>
<feature type="signal peptide" evidence="1">
    <location>
        <begin position="1"/>
        <end position="31"/>
    </location>
</feature>
<dbReference type="AlphaFoldDB" id="A0A7W8QP52"/>
<sequence>MSNPLRSVLPLFAALAIALGTVVAVQEPAHAAAATQCKTSTRSFDLPRKPDVKVKATICIKRTGTSGGYRYYRAWVSKVSWDGTGSFTGGKRFNEFSISMRAESGKTTKTACSKNICESFNLASAINGKEKGTKTFSSSAGTYGIVLVKTKKKNWTGDATAFVDIADDGKSGSKWGLTGTKRVA</sequence>
<evidence type="ECO:0000313" key="3">
    <source>
        <dbReference type="Proteomes" id="UP000572635"/>
    </source>
</evidence>
<reference evidence="2 3" key="1">
    <citation type="submission" date="2020-08" db="EMBL/GenBank/DDBJ databases">
        <title>Sequencing the genomes of 1000 actinobacteria strains.</title>
        <authorList>
            <person name="Klenk H.-P."/>
        </authorList>
    </citation>
    <scope>NUCLEOTIDE SEQUENCE [LARGE SCALE GENOMIC DNA]</scope>
    <source>
        <strain evidence="2 3">DSM 44551</strain>
    </source>
</reference>
<organism evidence="2 3">
    <name type="scientific">Nocardiopsis composta</name>
    <dbReference type="NCBI Taxonomy" id="157465"/>
    <lineage>
        <taxon>Bacteria</taxon>
        <taxon>Bacillati</taxon>
        <taxon>Actinomycetota</taxon>
        <taxon>Actinomycetes</taxon>
        <taxon>Streptosporangiales</taxon>
        <taxon>Nocardiopsidaceae</taxon>
        <taxon>Nocardiopsis</taxon>
    </lineage>
</organism>
<feature type="chain" id="PRO_5031373769" evidence="1">
    <location>
        <begin position="32"/>
        <end position="184"/>
    </location>
</feature>
<evidence type="ECO:0000313" key="2">
    <source>
        <dbReference type="EMBL" id="MBB5434038.1"/>
    </source>
</evidence>
<gene>
    <name evidence="2" type="ORF">HDA36_004122</name>
</gene>
<keyword evidence="3" id="KW-1185">Reference proteome</keyword>
<keyword evidence="1" id="KW-0732">Signal</keyword>
<dbReference type="Proteomes" id="UP000572635">
    <property type="component" value="Unassembled WGS sequence"/>
</dbReference>
<proteinExistence type="predicted"/>